<evidence type="ECO:0000313" key="1">
    <source>
        <dbReference type="EMBL" id="EJO87259.1"/>
    </source>
</evidence>
<dbReference type="InterPro" id="IPR027417">
    <property type="entry name" value="P-loop_NTPase"/>
</dbReference>
<dbReference type="EMBL" id="AFVW02000006">
    <property type="protein sequence ID" value="EJO87259.1"/>
    <property type="molecule type" value="Genomic_DNA"/>
</dbReference>
<dbReference type="GO" id="GO:0016740">
    <property type="term" value="F:transferase activity"/>
    <property type="evidence" value="ECO:0007669"/>
    <property type="project" value="UniProtKB-KW"/>
</dbReference>
<name>J5E7V4_9MYCO</name>
<dbReference type="eggNOG" id="COG0438">
    <property type="taxonomic scope" value="Bacteria"/>
</dbReference>
<dbReference type="Gene3D" id="3.40.50.300">
    <property type="entry name" value="P-loop containing nucleotide triphosphate hydrolases"/>
    <property type="match status" value="1"/>
</dbReference>
<dbReference type="Proteomes" id="UP000006455">
    <property type="component" value="Unassembled WGS sequence"/>
</dbReference>
<keyword evidence="1" id="KW-0808">Transferase</keyword>
<evidence type="ECO:0000313" key="2">
    <source>
        <dbReference type="Proteomes" id="UP000006455"/>
    </source>
</evidence>
<dbReference type="InterPro" id="IPR052736">
    <property type="entry name" value="Stf3_sulfotransferase"/>
</dbReference>
<dbReference type="PANTHER" id="PTHR36451">
    <property type="entry name" value="PAPS-DEPENDENT SULFOTRANSFERASE STF3"/>
    <property type="match status" value="1"/>
</dbReference>
<gene>
    <name evidence="1" type="ORF">MCOL_V220226</name>
</gene>
<dbReference type="STRING" id="1041522.GCA_002105755_00400"/>
<dbReference type="AlphaFoldDB" id="J5E7V4"/>
<dbReference type="Pfam" id="PF13469">
    <property type="entry name" value="Sulfotransfer_3"/>
    <property type="match status" value="1"/>
</dbReference>
<accession>J5E7V4</accession>
<reference evidence="1 2" key="1">
    <citation type="journal article" date="2011" name="J. Bacteriol.">
        <title>Genome sequence of the Mycobacterium colombiense type strain, CECT 3035.</title>
        <authorList>
            <person name="Gonzalez-Perez M."/>
            <person name="Murcia M.I."/>
            <person name="Landsman D."/>
            <person name="Jordan I.K."/>
            <person name="Marino-Ramirez L."/>
        </authorList>
    </citation>
    <scope>NUCLEOTIDE SEQUENCE [LARGE SCALE GENOMIC DNA]</scope>
    <source>
        <strain evidence="1 2">CECT 3035</strain>
    </source>
</reference>
<sequence length="397" mass="44217">MQRHRSEPAHTLSSDRLIDAATEATGLADFGKDGWREGLDRLVDALVTEAALNDLGVAAAYKELKYLLIARLGVVAHRNAHANITEAGVAPPVVIIGQARTGTTILHDLLAQDPAARVPRTWEVERPCPAPETASYSTDPRIEAVDARIAAVGAVMPDLFGMHPMGAQLGQECVCITASDFRSILFATEYRIPSYARWLFAEADHASVYGWHRIFLQHLQFRHPTDRWVLKSPGHIWTLAELTEAYPDALLVQTHRDPLRIIASVTSMYTTLRGLTSDAANPHEIASEWAGYILDGLDRSVTARMDGTVNSAKVIDVNFRDFVGNEVRTVDKIYHRFGMPFSDVVRGRVADFLANHPQDKRGGHRYTFAFTGLDAGTWRERARRYQEYFDVPSESLD</sequence>
<proteinExistence type="predicted"/>
<dbReference type="PANTHER" id="PTHR36451:SF1">
    <property type="entry name" value="OMEGA-HYDROXY-BETA-DIHYDROMENAQUINONE-9 SULFOTRANSFERASE STF3"/>
    <property type="match status" value="1"/>
</dbReference>
<dbReference type="SUPFAM" id="SSF52540">
    <property type="entry name" value="P-loop containing nucleoside triphosphate hydrolases"/>
    <property type="match status" value="1"/>
</dbReference>
<comment type="caution">
    <text evidence="1">The sequence shown here is derived from an EMBL/GenBank/DDBJ whole genome shotgun (WGS) entry which is preliminary data.</text>
</comment>
<protein>
    <submittedName>
        <fullName evidence="1">Sulfotransferase family protein</fullName>
    </submittedName>
</protein>
<organism evidence="1 2">
    <name type="scientific">Mycobacterium colombiense CECT 3035</name>
    <dbReference type="NCBI Taxonomy" id="1041522"/>
    <lineage>
        <taxon>Bacteria</taxon>
        <taxon>Bacillati</taxon>
        <taxon>Actinomycetota</taxon>
        <taxon>Actinomycetes</taxon>
        <taxon>Mycobacteriales</taxon>
        <taxon>Mycobacteriaceae</taxon>
        <taxon>Mycobacterium</taxon>
        <taxon>Mycobacterium avium complex (MAC)</taxon>
    </lineage>
</organism>